<feature type="compositionally biased region" description="Basic and acidic residues" evidence="1">
    <location>
        <begin position="35"/>
        <end position="45"/>
    </location>
</feature>
<evidence type="ECO:0000256" key="3">
    <source>
        <dbReference type="SAM" id="SignalP"/>
    </source>
</evidence>
<feature type="transmembrane region" description="Helical" evidence="2">
    <location>
        <begin position="85"/>
        <end position="107"/>
    </location>
</feature>
<evidence type="ECO:0000256" key="2">
    <source>
        <dbReference type="SAM" id="Phobius"/>
    </source>
</evidence>
<dbReference type="EMBL" id="CP094298">
    <property type="protein sequence ID" value="UNZ05596.1"/>
    <property type="molecule type" value="Genomic_DNA"/>
</dbReference>
<name>A0ABY3Z723_STRRM</name>
<protein>
    <recommendedName>
        <fullName evidence="6">Gram-positive cocci surface proteins LPxTG domain-containing protein</fullName>
    </recommendedName>
</protein>
<keyword evidence="5" id="KW-1185">Reference proteome</keyword>
<evidence type="ECO:0000313" key="4">
    <source>
        <dbReference type="EMBL" id="UNZ05596.1"/>
    </source>
</evidence>
<dbReference type="Proteomes" id="UP000829494">
    <property type="component" value="Chromosome"/>
</dbReference>
<keyword evidence="2" id="KW-0472">Membrane</keyword>
<gene>
    <name evidence="4" type="ORF">SRIMR7_25920</name>
</gene>
<keyword evidence="2" id="KW-0812">Transmembrane</keyword>
<proteinExistence type="predicted"/>
<feature type="region of interest" description="Disordered" evidence="1">
    <location>
        <begin position="30"/>
        <end position="80"/>
    </location>
</feature>
<keyword evidence="3" id="KW-0732">Signal</keyword>
<accession>A0ABY3Z723</accession>
<reference evidence="4 5" key="1">
    <citation type="submission" date="2022-03" db="EMBL/GenBank/DDBJ databases">
        <title>Complete genome of Streptomyces rimosus ssp. rimosus R7 (=ATCC 10970).</title>
        <authorList>
            <person name="Beganovic S."/>
            <person name="Ruckert C."/>
            <person name="Busche T."/>
            <person name="Kalinowski J."/>
            <person name="Wittmann C."/>
        </authorList>
    </citation>
    <scope>NUCLEOTIDE SEQUENCE [LARGE SCALE GENOMIC DNA]</scope>
    <source>
        <strain evidence="4 5">R7</strain>
    </source>
</reference>
<organism evidence="4 5">
    <name type="scientific">Streptomyces rimosus subsp. rimosus</name>
    <dbReference type="NCBI Taxonomy" id="132474"/>
    <lineage>
        <taxon>Bacteria</taxon>
        <taxon>Bacillati</taxon>
        <taxon>Actinomycetota</taxon>
        <taxon>Actinomycetes</taxon>
        <taxon>Kitasatosporales</taxon>
        <taxon>Streptomycetaceae</taxon>
        <taxon>Streptomyces</taxon>
    </lineage>
</organism>
<evidence type="ECO:0008006" key="6">
    <source>
        <dbReference type="Google" id="ProtNLM"/>
    </source>
</evidence>
<feature type="signal peptide" evidence="3">
    <location>
        <begin position="1"/>
        <end position="31"/>
    </location>
</feature>
<dbReference type="RefSeq" id="WP_003984858.1">
    <property type="nucleotide sequence ID" value="NZ_CP043497.1"/>
</dbReference>
<dbReference type="GeneID" id="66855283"/>
<feature type="compositionally biased region" description="Basic and acidic residues" evidence="1">
    <location>
        <begin position="57"/>
        <end position="73"/>
    </location>
</feature>
<evidence type="ECO:0000313" key="5">
    <source>
        <dbReference type="Proteomes" id="UP000829494"/>
    </source>
</evidence>
<sequence>MPVRPPRVLTRATVSAALLAAVSFACPSATAAESPGHRAEVRTAAERSPAANGADGPADRTDRPAARAADRTGRPPHLADTGAAAVTRIGAVALVLMAAGVLLLAAARRLRRR</sequence>
<feature type="chain" id="PRO_5045621532" description="Gram-positive cocci surface proteins LPxTG domain-containing protein" evidence="3">
    <location>
        <begin position="32"/>
        <end position="113"/>
    </location>
</feature>
<dbReference type="PROSITE" id="PS51257">
    <property type="entry name" value="PROKAR_LIPOPROTEIN"/>
    <property type="match status" value="1"/>
</dbReference>
<keyword evidence="2" id="KW-1133">Transmembrane helix</keyword>
<evidence type="ECO:0000256" key="1">
    <source>
        <dbReference type="SAM" id="MobiDB-lite"/>
    </source>
</evidence>